<name>A0A6J5L2T8_9CAUD</name>
<gene>
    <name evidence="1" type="ORF">UFOVP112_53</name>
</gene>
<evidence type="ECO:0000313" key="1">
    <source>
        <dbReference type="EMBL" id="CAB4128671.1"/>
    </source>
</evidence>
<protein>
    <submittedName>
        <fullName evidence="1">Uncharacterized protein</fullName>
    </submittedName>
</protein>
<organism evidence="1">
    <name type="scientific">uncultured Caudovirales phage</name>
    <dbReference type="NCBI Taxonomy" id="2100421"/>
    <lineage>
        <taxon>Viruses</taxon>
        <taxon>Duplodnaviria</taxon>
        <taxon>Heunggongvirae</taxon>
        <taxon>Uroviricota</taxon>
        <taxon>Caudoviricetes</taxon>
        <taxon>Peduoviridae</taxon>
        <taxon>Maltschvirus</taxon>
        <taxon>Maltschvirus maltsch</taxon>
    </lineage>
</organism>
<reference evidence="1" key="1">
    <citation type="submission" date="2020-04" db="EMBL/GenBank/DDBJ databases">
        <authorList>
            <person name="Chiriac C."/>
            <person name="Salcher M."/>
            <person name="Ghai R."/>
            <person name="Kavagutti S V."/>
        </authorList>
    </citation>
    <scope>NUCLEOTIDE SEQUENCE</scope>
</reference>
<proteinExistence type="predicted"/>
<sequence>MILYVNGDSHSAGAETANVFCFAEDDPLLWAMGRQPHPDNLKLSYGCSIANKLMAILECDAESASSNTRILRTTQEYLKNNTPDLVIIGWSTWEREEWLHDGVYYQVTSGGSDTVPAELADYYKAWVIAQDSIAREAKMLKWHKEIYKLHLDLEEKKIPHVFFNAYSNFVAIKKGQITTHNQKPGEPIECFDWGDSYVGPYDHDLTYYYWLENKGFKPVNPKSYHHGADAHEAWSEFIFQNYVQKVLTN</sequence>
<dbReference type="EMBL" id="LR796233">
    <property type="protein sequence ID" value="CAB4128671.1"/>
    <property type="molecule type" value="Genomic_DNA"/>
</dbReference>
<accession>A0A6J5L2T8</accession>